<name>A0AAE6X541_9PAST</name>
<gene>
    <name evidence="1" type="ORF">A4G17_01505</name>
    <name evidence="2" type="ORF">EDC49_1275</name>
</gene>
<accession>A0AAE6X541</accession>
<dbReference type="Proteomes" id="UP000502287">
    <property type="component" value="Chromosome"/>
</dbReference>
<dbReference type="RefSeq" id="WP_123956915.1">
    <property type="nucleotide sequence ID" value="NZ_CP015029.1"/>
</dbReference>
<proteinExistence type="predicted"/>
<sequence length="111" mass="12675">MAKLHYPTRMAKSCLAILDHPQGISGLMIDFNYFISSGRNEVNDLINNHDVHIIKTEEKNKHGTGTFTVYRIADRTNAEKVIKVLNGERMKCGLESLTQAEIDFYLSQFKE</sequence>
<dbReference type="KEGG" id="fcl:A4G17_01505"/>
<dbReference type="EMBL" id="RKQT01000002">
    <property type="protein sequence ID" value="RPE93762.1"/>
    <property type="molecule type" value="Genomic_DNA"/>
</dbReference>
<dbReference type="Proteomes" id="UP000276901">
    <property type="component" value="Unassembled WGS sequence"/>
</dbReference>
<protein>
    <submittedName>
        <fullName evidence="1">Uncharacterized protein</fullName>
    </submittedName>
</protein>
<reference evidence="1 4" key="1">
    <citation type="submission" date="2016-03" db="EMBL/GenBank/DDBJ databases">
        <authorList>
            <person name="Hansen M.J."/>
            <person name="Bojesen A.M."/>
            <person name="Planet P."/>
        </authorList>
    </citation>
    <scope>NUCLEOTIDE SEQUENCE [LARGE SCALE GENOMIC DNA]</scope>
    <source>
        <strain evidence="1 4">HPA 21</strain>
    </source>
</reference>
<organism evidence="1 4">
    <name type="scientific">Frederiksenia canicola</name>
    <dbReference type="NCBI Taxonomy" id="123824"/>
    <lineage>
        <taxon>Bacteria</taxon>
        <taxon>Pseudomonadati</taxon>
        <taxon>Pseudomonadota</taxon>
        <taxon>Gammaproteobacteria</taxon>
        <taxon>Pasteurellales</taxon>
        <taxon>Pasteurellaceae</taxon>
        <taxon>Frederiksenia</taxon>
    </lineage>
</organism>
<evidence type="ECO:0000313" key="2">
    <source>
        <dbReference type="EMBL" id="RPE93762.1"/>
    </source>
</evidence>
<evidence type="ECO:0000313" key="1">
    <source>
        <dbReference type="EMBL" id="QIM64222.1"/>
    </source>
</evidence>
<dbReference type="EMBL" id="CP015029">
    <property type="protein sequence ID" value="QIM64222.1"/>
    <property type="molecule type" value="Genomic_DNA"/>
</dbReference>
<evidence type="ECO:0000313" key="4">
    <source>
        <dbReference type="Proteomes" id="UP000502287"/>
    </source>
</evidence>
<keyword evidence="3" id="KW-1185">Reference proteome</keyword>
<evidence type="ECO:0000313" key="3">
    <source>
        <dbReference type="Proteomes" id="UP000276901"/>
    </source>
</evidence>
<dbReference type="AlphaFoldDB" id="A0AAE6X541"/>
<reference evidence="2 3" key="2">
    <citation type="submission" date="2018-11" db="EMBL/GenBank/DDBJ databases">
        <title>Genomic Encyclopedia of Type Strains, Phase IV (KMG-IV): sequencing the most valuable type-strain genomes for metagenomic binning, comparative biology and taxonomic classification.</title>
        <authorList>
            <person name="Goeker M."/>
        </authorList>
    </citation>
    <scope>NUCLEOTIDE SEQUENCE [LARGE SCALE GENOMIC DNA]</scope>
    <source>
        <strain evidence="2 3">DSM 25797</strain>
    </source>
</reference>